<accession>B0T1A8</accession>
<dbReference type="AlphaFoldDB" id="B0T1A8"/>
<name>B0T1A8_CAUSK</name>
<evidence type="ECO:0000313" key="2">
    <source>
        <dbReference type="EMBL" id="ABZ70665.1"/>
    </source>
</evidence>
<organism evidence="2">
    <name type="scientific">Caulobacter sp. (strain K31)</name>
    <dbReference type="NCBI Taxonomy" id="366602"/>
    <lineage>
        <taxon>Bacteria</taxon>
        <taxon>Pseudomonadati</taxon>
        <taxon>Pseudomonadota</taxon>
        <taxon>Alphaproteobacteria</taxon>
        <taxon>Caulobacterales</taxon>
        <taxon>Caulobacteraceae</taxon>
        <taxon>Caulobacter</taxon>
    </lineage>
</organism>
<sequence>MGDFSPCLPRPPILRRLGFVPTEGNLPRTAKSPLKATNEHFPLDHP</sequence>
<evidence type="ECO:0000256" key="1">
    <source>
        <dbReference type="SAM" id="MobiDB-lite"/>
    </source>
</evidence>
<protein>
    <submittedName>
        <fullName evidence="2">Uncharacterized protein</fullName>
    </submittedName>
</protein>
<feature type="region of interest" description="Disordered" evidence="1">
    <location>
        <begin position="15"/>
        <end position="46"/>
    </location>
</feature>
<dbReference type="HOGENOM" id="CLU_3181628_0_0_5"/>
<proteinExistence type="predicted"/>
<dbReference type="EMBL" id="CP000927">
    <property type="protein sequence ID" value="ABZ70665.1"/>
    <property type="molecule type" value="Genomic_DNA"/>
</dbReference>
<reference evidence="2" key="1">
    <citation type="submission" date="2008-01" db="EMBL/GenBank/DDBJ databases">
        <title>Complete sequence of chromosome of Caulobacter sp. K31.</title>
        <authorList>
            <consortium name="US DOE Joint Genome Institute"/>
            <person name="Copeland A."/>
            <person name="Lucas S."/>
            <person name="Lapidus A."/>
            <person name="Barry K."/>
            <person name="Glavina del Rio T."/>
            <person name="Dalin E."/>
            <person name="Tice H."/>
            <person name="Pitluck S."/>
            <person name="Bruce D."/>
            <person name="Goodwin L."/>
            <person name="Thompson L.S."/>
            <person name="Brettin T."/>
            <person name="Detter J.C."/>
            <person name="Han C."/>
            <person name="Schmutz J."/>
            <person name="Larimer F."/>
            <person name="Land M."/>
            <person name="Hauser L."/>
            <person name="Kyrpides N."/>
            <person name="Kim E."/>
            <person name="Stephens C."/>
            <person name="Richardson P."/>
        </authorList>
    </citation>
    <scope>NUCLEOTIDE SEQUENCE [LARGE SCALE GENOMIC DNA]</scope>
    <source>
        <strain evidence="2">K31</strain>
    </source>
</reference>
<dbReference type="KEGG" id="cak:Caul_1535"/>
<feature type="compositionally biased region" description="Basic and acidic residues" evidence="1">
    <location>
        <begin position="37"/>
        <end position="46"/>
    </location>
</feature>
<gene>
    <name evidence="2" type="ordered locus">Caul_1535</name>
</gene>